<evidence type="ECO:0000259" key="1">
    <source>
        <dbReference type="Pfam" id="PF22041"/>
    </source>
</evidence>
<dbReference type="Proteomes" id="UP000294847">
    <property type="component" value="Chromosome 5"/>
</dbReference>
<sequence length="247" mass="27734">MEDQHEILFYDIASGPPVRPFAVNPCKTRYALNFKKVSYKTELVELPDVKNVRKSLECAPVRKHMDGSDFYTLPIVKNTKTGEIVGDSFDIALYLDRTFQTGPRLMAAGTEGLTAAFNAQVDALWVQIVRLGMRNFPFNPANGHIYKAEACARFGAESWEAMDTQTEEERVKILKDGEAALEPLAKWYRMDESGPFLAGAQVAYADIAVGGWLLMYSVTFPPEEFAQVMAWHGGVWGRLHEALAEYR</sequence>
<dbReference type="EMBL" id="CP034208">
    <property type="protein sequence ID" value="QBZ62844.1"/>
    <property type="molecule type" value="Genomic_DNA"/>
</dbReference>
<dbReference type="Gene3D" id="1.20.1050.10">
    <property type="match status" value="1"/>
</dbReference>
<name>A0A4P7NL49_PYROR</name>
<dbReference type="Gene3D" id="3.40.30.10">
    <property type="entry name" value="Glutaredoxin"/>
    <property type="match status" value="1"/>
</dbReference>
<feature type="domain" description="Glutathione S-transferase UstS-like C-terminal" evidence="1">
    <location>
        <begin position="137"/>
        <end position="246"/>
    </location>
</feature>
<dbReference type="SMR" id="A0A4P7NL49"/>
<reference evidence="2 3" key="1">
    <citation type="journal article" date="2019" name="Mol. Biol. Evol.">
        <title>Blast fungal genomes show frequent chromosomal changes, gene gains and losses, and effector gene turnover.</title>
        <authorList>
            <person name="Gomez Luciano L.B."/>
            <person name="Jason Tsai I."/>
            <person name="Chuma I."/>
            <person name="Tosa Y."/>
            <person name="Chen Y.H."/>
            <person name="Li J.Y."/>
            <person name="Li M.Y."/>
            <person name="Jade Lu M.Y."/>
            <person name="Nakayashiki H."/>
            <person name="Li W.H."/>
        </authorList>
    </citation>
    <scope>NUCLEOTIDE SEQUENCE [LARGE SCALE GENOMIC DNA]</scope>
    <source>
        <strain evidence="2">MZ5-1-6</strain>
    </source>
</reference>
<dbReference type="Pfam" id="PF22041">
    <property type="entry name" value="GST_C_7"/>
    <property type="match status" value="1"/>
</dbReference>
<dbReference type="SUPFAM" id="SSF47616">
    <property type="entry name" value="GST C-terminal domain-like"/>
    <property type="match status" value="1"/>
</dbReference>
<organism evidence="2 3">
    <name type="scientific">Pyricularia oryzae</name>
    <name type="common">Rice blast fungus</name>
    <name type="synonym">Magnaporthe oryzae</name>
    <dbReference type="NCBI Taxonomy" id="318829"/>
    <lineage>
        <taxon>Eukaryota</taxon>
        <taxon>Fungi</taxon>
        <taxon>Dikarya</taxon>
        <taxon>Ascomycota</taxon>
        <taxon>Pezizomycotina</taxon>
        <taxon>Sordariomycetes</taxon>
        <taxon>Sordariomycetidae</taxon>
        <taxon>Magnaporthales</taxon>
        <taxon>Pyriculariaceae</taxon>
        <taxon>Pyricularia</taxon>
    </lineage>
</organism>
<evidence type="ECO:0000313" key="2">
    <source>
        <dbReference type="EMBL" id="QBZ62844.1"/>
    </source>
</evidence>
<evidence type="ECO:0000313" key="3">
    <source>
        <dbReference type="Proteomes" id="UP000294847"/>
    </source>
</evidence>
<proteinExistence type="predicted"/>
<dbReference type="InterPro" id="IPR036249">
    <property type="entry name" value="Thioredoxin-like_sf"/>
</dbReference>
<dbReference type="OMA" id="RAGVSCW"/>
<protein>
    <recommendedName>
        <fullName evidence="1">Glutathione S-transferase UstS-like C-terminal domain-containing protein</fullName>
    </recommendedName>
</protein>
<dbReference type="SUPFAM" id="SSF52833">
    <property type="entry name" value="Thioredoxin-like"/>
    <property type="match status" value="1"/>
</dbReference>
<gene>
    <name evidence="2" type="ORF">PoMZ_11731</name>
</gene>
<dbReference type="InterPro" id="IPR054416">
    <property type="entry name" value="GST_UstS-like_C"/>
</dbReference>
<accession>A0A4P7NL49</accession>
<dbReference type="InterPro" id="IPR036282">
    <property type="entry name" value="Glutathione-S-Trfase_C_sf"/>
</dbReference>
<dbReference type="AlphaFoldDB" id="A0A4P7NL49"/>